<evidence type="ECO:0000256" key="1">
    <source>
        <dbReference type="ARBA" id="ARBA00012687"/>
    </source>
</evidence>
<evidence type="ECO:0000256" key="7">
    <source>
        <dbReference type="ARBA" id="ARBA00048975"/>
    </source>
</evidence>
<keyword evidence="4" id="KW-0328">Glycosyltransferase</keyword>
<feature type="non-terminal residue" evidence="8">
    <location>
        <position position="1"/>
    </location>
</feature>
<dbReference type="AlphaFoldDB" id="A0A383DJL5"/>
<comment type="catalytic activity">
    <reaction evidence="7">
        <text>a lipid X + a UDP-2-N,3-O-bis[(3R)-3-hydroxyacyl]-alpha-D-glucosamine = a lipid A disaccharide + UDP + H(+)</text>
        <dbReference type="Rhea" id="RHEA:67828"/>
        <dbReference type="ChEBI" id="CHEBI:15378"/>
        <dbReference type="ChEBI" id="CHEBI:58223"/>
        <dbReference type="ChEBI" id="CHEBI:137748"/>
        <dbReference type="ChEBI" id="CHEBI:176338"/>
        <dbReference type="ChEBI" id="CHEBI:176343"/>
        <dbReference type="EC" id="2.4.1.182"/>
    </reaction>
</comment>
<dbReference type="GO" id="GO:0016020">
    <property type="term" value="C:membrane"/>
    <property type="evidence" value="ECO:0007669"/>
    <property type="project" value="GOC"/>
</dbReference>
<protein>
    <recommendedName>
        <fullName evidence="1">lipid-A-disaccharide synthase</fullName>
        <ecNumber evidence="1">2.4.1.182</ecNumber>
    </recommendedName>
</protein>
<proteinExistence type="predicted"/>
<evidence type="ECO:0000256" key="2">
    <source>
        <dbReference type="ARBA" id="ARBA00022516"/>
    </source>
</evidence>
<keyword evidence="2" id="KW-0444">Lipid biosynthesis</keyword>
<organism evidence="8">
    <name type="scientific">marine metagenome</name>
    <dbReference type="NCBI Taxonomy" id="408172"/>
    <lineage>
        <taxon>unclassified sequences</taxon>
        <taxon>metagenomes</taxon>
        <taxon>ecological metagenomes</taxon>
    </lineage>
</organism>
<dbReference type="Pfam" id="PF02684">
    <property type="entry name" value="LpxB"/>
    <property type="match status" value="1"/>
</dbReference>
<dbReference type="PANTHER" id="PTHR30372">
    <property type="entry name" value="LIPID-A-DISACCHARIDE SYNTHASE"/>
    <property type="match status" value="1"/>
</dbReference>
<dbReference type="PANTHER" id="PTHR30372:SF4">
    <property type="entry name" value="LIPID-A-DISACCHARIDE SYNTHASE, MITOCHONDRIAL-RELATED"/>
    <property type="match status" value="1"/>
</dbReference>
<dbReference type="SUPFAM" id="SSF53756">
    <property type="entry name" value="UDP-Glycosyltransferase/glycogen phosphorylase"/>
    <property type="match status" value="1"/>
</dbReference>
<evidence type="ECO:0000256" key="3">
    <source>
        <dbReference type="ARBA" id="ARBA00022556"/>
    </source>
</evidence>
<dbReference type="GO" id="GO:0009245">
    <property type="term" value="P:lipid A biosynthetic process"/>
    <property type="evidence" value="ECO:0007669"/>
    <property type="project" value="UniProtKB-KW"/>
</dbReference>
<keyword evidence="6" id="KW-0443">Lipid metabolism</keyword>
<gene>
    <name evidence="8" type="ORF">METZ01_LOCUS497485</name>
</gene>
<evidence type="ECO:0000256" key="6">
    <source>
        <dbReference type="ARBA" id="ARBA00023098"/>
    </source>
</evidence>
<dbReference type="EMBL" id="UINC01217852">
    <property type="protein sequence ID" value="SVE44631.1"/>
    <property type="molecule type" value="Genomic_DNA"/>
</dbReference>
<dbReference type="EC" id="2.4.1.182" evidence="1"/>
<dbReference type="GO" id="GO:0005543">
    <property type="term" value="F:phospholipid binding"/>
    <property type="evidence" value="ECO:0007669"/>
    <property type="project" value="TreeGrafter"/>
</dbReference>
<evidence type="ECO:0000313" key="8">
    <source>
        <dbReference type="EMBL" id="SVE44631.1"/>
    </source>
</evidence>
<reference evidence="8" key="1">
    <citation type="submission" date="2018-05" db="EMBL/GenBank/DDBJ databases">
        <authorList>
            <person name="Lanie J.A."/>
            <person name="Ng W.-L."/>
            <person name="Kazmierczak K.M."/>
            <person name="Andrzejewski T.M."/>
            <person name="Davidsen T.M."/>
            <person name="Wayne K.J."/>
            <person name="Tettelin H."/>
            <person name="Glass J.I."/>
            <person name="Rusch D."/>
            <person name="Podicherti R."/>
            <person name="Tsui H.-C.T."/>
            <person name="Winkler M.E."/>
        </authorList>
    </citation>
    <scope>NUCLEOTIDE SEQUENCE</scope>
</reference>
<keyword evidence="3" id="KW-0441">Lipid A biosynthesis</keyword>
<name>A0A383DJL5_9ZZZZ</name>
<keyword evidence="5" id="KW-0808">Transferase</keyword>
<sequence>KDSSVKVSFVGHPLAHKFASPMSKKETRRKRSLPPEVKVIALLPGSRESEVSKMAKVLLDAAEMIRKSDNTARFYMPFAKNSHKIIVQKQNDCSWINFSVGDSQEVLSLSDIGIVTSGTASLEAALLRTPVVVAYKTSWLTYIVVKPMLKISHFSLPNLLAGKMVLPELMQHKVTAFNLFNAFNKLDQQDYQNCLEAFDKIHSELKSKGPDSAANCIAEML</sequence>
<evidence type="ECO:0000256" key="5">
    <source>
        <dbReference type="ARBA" id="ARBA00022679"/>
    </source>
</evidence>
<dbReference type="GO" id="GO:0008915">
    <property type="term" value="F:lipid-A-disaccharide synthase activity"/>
    <property type="evidence" value="ECO:0007669"/>
    <property type="project" value="UniProtKB-EC"/>
</dbReference>
<accession>A0A383DJL5</accession>
<evidence type="ECO:0000256" key="4">
    <source>
        <dbReference type="ARBA" id="ARBA00022676"/>
    </source>
</evidence>
<dbReference type="InterPro" id="IPR003835">
    <property type="entry name" value="Glyco_trans_19"/>
</dbReference>